<feature type="compositionally biased region" description="Low complexity" evidence="1">
    <location>
        <begin position="842"/>
        <end position="855"/>
    </location>
</feature>
<organism evidence="2 3">
    <name type="scientific">Caulochytrium protostelioides</name>
    <dbReference type="NCBI Taxonomy" id="1555241"/>
    <lineage>
        <taxon>Eukaryota</taxon>
        <taxon>Fungi</taxon>
        <taxon>Fungi incertae sedis</taxon>
        <taxon>Chytridiomycota</taxon>
        <taxon>Chytridiomycota incertae sedis</taxon>
        <taxon>Chytridiomycetes</taxon>
        <taxon>Caulochytriales</taxon>
        <taxon>Caulochytriaceae</taxon>
        <taxon>Caulochytrium</taxon>
    </lineage>
</organism>
<feature type="region of interest" description="Disordered" evidence="1">
    <location>
        <begin position="1"/>
        <end position="117"/>
    </location>
</feature>
<proteinExistence type="predicted"/>
<keyword evidence="3" id="KW-1185">Reference proteome</keyword>
<evidence type="ECO:0000313" key="3">
    <source>
        <dbReference type="Proteomes" id="UP000274922"/>
    </source>
</evidence>
<feature type="compositionally biased region" description="Polar residues" evidence="1">
    <location>
        <begin position="8"/>
        <end position="38"/>
    </location>
</feature>
<feature type="compositionally biased region" description="Basic and acidic residues" evidence="1">
    <location>
        <begin position="51"/>
        <end position="72"/>
    </location>
</feature>
<dbReference type="EMBL" id="ML014160">
    <property type="protein sequence ID" value="RKP01814.1"/>
    <property type="molecule type" value="Genomic_DNA"/>
</dbReference>
<feature type="compositionally biased region" description="Polar residues" evidence="1">
    <location>
        <begin position="640"/>
        <end position="652"/>
    </location>
</feature>
<feature type="region of interest" description="Disordered" evidence="1">
    <location>
        <begin position="749"/>
        <end position="768"/>
    </location>
</feature>
<evidence type="ECO:0000256" key="1">
    <source>
        <dbReference type="SAM" id="MobiDB-lite"/>
    </source>
</evidence>
<feature type="region of interest" description="Disordered" evidence="1">
    <location>
        <begin position="836"/>
        <end position="855"/>
    </location>
</feature>
<dbReference type="Proteomes" id="UP000274922">
    <property type="component" value="Unassembled WGS sequence"/>
</dbReference>
<evidence type="ECO:0000313" key="2">
    <source>
        <dbReference type="EMBL" id="RKP01814.1"/>
    </source>
</evidence>
<feature type="region of interest" description="Disordered" evidence="1">
    <location>
        <begin position="292"/>
        <end position="353"/>
    </location>
</feature>
<sequence>MDRHASKNDTTVPNQTINTFGPTSNNRYQKLGATNPSSAYDDIFGSAGDGRTSDEFDRDQRLAKIGVRKESGDAPGTRSQLAGVPQAPSASNARDSESRFPMASAYRPAQPSANRDEDGFYQREVIPTEDLKAFVEQAERQEGVGAKPFTRRRSSLKPNGQPETVGLSNLAMKALSGATYSVGGVSPPVLDPARAIDALKVNLPSENTGTPAGTLDHVGVVGAKYPDQNVFHGEKDSSAQRTTGAGATGADAISEANLTNQHNQAAESGNQWLPNSVDQGLETFKNRLRRASMGSNDDHSASADPATSRDASAKLNEAAQRPGFSWENAGSSATLSDGTPTKSVESSSLPGMSFMPSFSKVKDVLTGHRSTPAMPDAQDMKNAASNSMSSATTSMGQAKDAMMNKAHDAYEAVPSMDDAKSAVSAKAHDMANTMMPSNRDESWVHVPQSSRSGVRSASQAMTDAKDAAAHQTEAAKNQAEAAYRSMPSMEEAKHKMSAKANDAYQAMPSMERAKDTVAAKADEAYNAMPSMERAKDTIVHKANDVYQAMPSLEDAKRTAKHTYETMPSMDEARDAMAAKANDAYKAMPAAVQDGVATSAQAMRHASEEVSSTANAAADQIHRVMPGVAQARPKGMDSSLEKTPSSMYESTKQTMRRTSEDMSAKAHDAADHLRDAMPDKAAAKPKGGFFGFGSSSSSTAADAKDSMDRTMDQASSAARGMAKTMGDKANSAADQLRDAMPDTAAAKPKESKGFFGFGSGSPSTTTAADAKDTMDRAVDQAGSAANGMADTVHSKLANPFRARADVPGAATASSIASSLPSMSDVAAEIKDRVAAQLSSSNVPAADATAPMARAADAAGMPSMDAMKAKMPTMSTSHEEEGLLARMRHAVAGVVSSRAHEPHHGVQAAPQEPHFAAALAAATTSALPSTTNTVPQTGSSGLTSRLQSAMHAGATSLPTPDRPLHAPQDRVASLASAPATIDRESTRSPVLSKWLRPAVAMDDFNALGTETTSAPMLRPGPLSATGPKGAMARAAERETDHALSVSR</sequence>
<name>A0A4P9X915_9FUNG</name>
<feature type="region of interest" description="Disordered" evidence="1">
    <location>
        <begin position="139"/>
        <end position="165"/>
    </location>
</feature>
<accession>A0A4P9X915</accession>
<feature type="region of interest" description="Disordered" evidence="1">
    <location>
        <begin position="1008"/>
        <end position="1045"/>
    </location>
</feature>
<feature type="compositionally biased region" description="Polar residues" evidence="1">
    <location>
        <begin position="328"/>
        <end position="350"/>
    </location>
</feature>
<feature type="region of interest" description="Disordered" evidence="1">
    <location>
        <begin position="628"/>
        <end position="659"/>
    </location>
</feature>
<gene>
    <name evidence="2" type="ORF">CXG81DRAFT_18441</name>
</gene>
<reference evidence="3" key="1">
    <citation type="journal article" date="2018" name="Nat. Microbiol.">
        <title>Leveraging single-cell genomics to expand the fungal tree of life.</title>
        <authorList>
            <person name="Ahrendt S.R."/>
            <person name="Quandt C.A."/>
            <person name="Ciobanu D."/>
            <person name="Clum A."/>
            <person name="Salamov A."/>
            <person name="Andreopoulos B."/>
            <person name="Cheng J.F."/>
            <person name="Woyke T."/>
            <person name="Pelin A."/>
            <person name="Henrissat B."/>
            <person name="Reynolds N.K."/>
            <person name="Benny G.L."/>
            <person name="Smith M.E."/>
            <person name="James T.Y."/>
            <person name="Grigoriev I.V."/>
        </authorList>
    </citation>
    <scope>NUCLEOTIDE SEQUENCE [LARGE SCALE GENOMIC DNA]</scope>
    <source>
        <strain evidence="3">ATCC 52028</strain>
    </source>
</reference>
<protein>
    <submittedName>
        <fullName evidence="2">Uncharacterized protein</fullName>
    </submittedName>
</protein>
<dbReference type="AlphaFoldDB" id="A0A4P9X915"/>